<evidence type="ECO:0000313" key="2">
    <source>
        <dbReference type="EMBL" id="KAK6543524.1"/>
    </source>
</evidence>
<accession>A0AAV9XQN4</accession>
<feature type="signal peptide" evidence="1">
    <location>
        <begin position="1"/>
        <end position="21"/>
    </location>
</feature>
<keyword evidence="1" id="KW-0732">Signal</keyword>
<dbReference type="AlphaFoldDB" id="A0AAV9XQN4"/>
<feature type="chain" id="PRO_5043934140" evidence="1">
    <location>
        <begin position="22"/>
        <end position="155"/>
    </location>
</feature>
<organism evidence="2 3">
    <name type="scientific">Orbilia ellipsospora</name>
    <dbReference type="NCBI Taxonomy" id="2528407"/>
    <lineage>
        <taxon>Eukaryota</taxon>
        <taxon>Fungi</taxon>
        <taxon>Dikarya</taxon>
        <taxon>Ascomycota</taxon>
        <taxon>Pezizomycotina</taxon>
        <taxon>Orbiliomycetes</taxon>
        <taxon>Orbiliales</taxon>
        <taxon>Orbiliaceae</taxon>
        <taxon>Orbilia</taxon>
    </lineage>
</organism>
<comment type="caution">
    <text evidence="2">The sequence shown here is derived from an EMBL/GenBank/DDBJ whole genome shotgun (WGS) entry which is preliminary data.</text>
</comment>
<protein>
    <submittedName>
        <fullName evidence="2">Uncharacterized protein</fullName>
    </submittedName>
</protein>
<name>A0AAV9XQN4_9PEZI</name>
<proteinExistence type="predicted"/>
<dbReference type="Proteomes" id="UP001365542">
    <property type="component" value="Unassembled WGS sequence"/>
</dbReference>
<evidence type="ECO:0000313" key="3">
    <source>
        <dbReference type="Proteomes" id="UP001365542"/>
    </source>
</evidence>
<reference evidence="2 3" key="1">
    <citation type="submission" date="2019-10" db="EMBL/GenBank/DDBJ databases">
        <authorList>
            <person name="Palmer J.M."/>
        </authorList>
    </citation>
    <scope>NUCLEOTIDE SEQUENCE [LARGE SCALE GENOMIC DNA]</scope>
    <source>
        <strain evidence="2 3">TWF694</strain>
    </source>
</reference>
<gene>
    <name evidence="2" type="ORF">TWF694_000270</name>
</gene>
<sequence length="155" mass="17820">MKPLFSFLILFFTLLETLVSAYGPFEVQKFEYYVSQSPLRVSYSSFTFYDASSGICTECKYKASRGYGYNIPGPLPTEYIPCTNKDVSWKYQADGQIIYVQFGYWQQDENSYKGDWVRIEANGTVIPTACTPNGYYGYLCTPRETRYLTTFVAVI</sequence>
<evidence type="ECO:0000256" key="1">
    <source>
        <dbReference type="SAM" id="SignalP"/>
    </source>
</evidence>
<dbReference type="EMBL" id="JAVHJO010000001">
    <property type="protein sequence ID" value="KAK6543524.1"/>
    <property type="molecule type" value="Genomic_DNA"/>
</dbReference>
<keyword evidence="3" id="KW-1185">Reference proteome</keyword>